<dbReference type="InterPro" id="IPR011701">
    <property type="entry name" value="MFS"/>
</dbReference>
<comment type="caution">
    <text evidence="7">The sequence shown here is derived from an EMBL/GenBank/DDBJ whole genome shotgun (WGS) entry which is preliminary data.</text>
</comment>
<feature type="transmembrane region" description="Helical" evidence="6">
    <location>
        <begin position="347"/>
        <end position="366"/>
    </location>
</feature>
<dbReference type="Gene3D" id="1.20.1250.20">
    <property type="entry name" value="MFS general substrate transporter like domains"/>
    <property type="match status" value="2"/>
</dbReference>
<evidence type="ECO:0000256" key="2">
    <source>
        <dbReference type="ARBA" id="ARBA00022448"/>
    </source>
</evidence>
<feature type="transmembrane region" description="Helical" evidence="6">
    <location>
        <begin position="372"/>
        <end position="394"/>
    </location>
</feature>
<feature type="transmembrane region" description="Helical" evidence="6">
    <location>
        <begin position="254"/>
        <end position="275"/>
    </location>
</feature>
<evidence type="ECO:0000256" key="6">
    <source>
        <dbReference type="SAM" id="Phobius"/>
    </source>
</evidence>
<sequence length="400" mass="41816">MASRVQRLLVIGSLYLVANIGYSFFFLTLGTILLDGGASLQTVALINLLGGIYFGRFLVAPVVDRYGPRRLGHYRGWLLLTQLALVGLLLGLTTLDPIGDLPVLLVLLGLVLVVSVLHDTALNGFAVRLLRESDRGIGNGIIVGSGSASMLIGSGGALLGYAQIGWTGTVLALAAVFLLPLTVLARIAEPPAEQATGARRAAPWRAIAGYFRQPRAAIWTLVVIPLFAMSEWLATAPQPAMLLGAGWDVSQIAVTQSITTVVQLGAVIVTGLAISRYGRRRSGLVAGLLGTASVAGLLPLAAGHGPPLMTTIILTCVAIAYGAKLTWISTVSMDRARKSSASTDYTIPMSIEGIYVAVASSAGLGVAGLVGFGWLIAIAMGFAILGAILAPVWYRRNHIL</sequence>
<name>A0A4R2QMC2_9PSEU</name>
<evidence type="ECO:0000256" key="5">
    <source>
        <dbReference type="ARBA" id="ARBA00023136"/>
    </source>
</evidence>
<evidence type="ECO:0000313" key="7">
    <source>
        <dbReference type="EMBL" id="TCP49994.1"/>
    </source>
</evidence>
<dbReference type="InterPro" id="IPR004752">
    <property type="entry name" value="AmpG_permease/AT-1"/>
</dbReference>
<feature type="transmembrane region" description="Helical" evidence="6">
    <location>
        <begin position="137"/>
        <end position="158"/>
    </location>
</feature>
<keyword evidence="8" id="KW-1185">Reference proteome</keyword>
<dbReference type="EMBL" id="SLXQ01000008">
    <property type="protein sequence ID" value="TCP49994.1"/>
    <property type="molecule type" value="Genomic_DNA"/>
</dbReference>
<feature type="transmembrane region" description="Helical" evidence="6">
    <location>
        <begin position="308"/>
        <end position="327"/>
    </location>
</feature>
<proteinExistence type="predicted"/>
<dbReference type="PANTHER" id="PTHR12778">
    <property type="entry name" value="SOLUTE CARRIER FAMILY 33 ACETYL-COA TRANSPORTER -RELATED"/>
    <property type="match status" value="1"/>
</dbReference>
<dbReference type="Proteomes" id="UP000294911">
    <property type="component" value="Unassembled WGS sequence"/>
</dbReference>
<dbReference type="SUPFAM" id="SSF103473">
    <property type="entry name" value="MFS general substrate transporter"/>
    <property type="match status" value="1"/>
</dbReference>
<feature type="transmembrane region" description="Helical" evidence="6">
    <location>
        <begin position="75"/>
        <end position="95"/>
    </location>
</feature>
<dbReference type="PANTHER" id="PTHR12778:SF10">
    <property type="entry name" value="MAJOR FACILITATOR SUPERFAMILY DOMAIN-CONTAINING PROTEIN 3"/>
    <property type="match status" value="1"/>
</dbReference>
<evidence type="ECO:0000256" key="3">
    <source>
        <dbReference type="ARBA" id="ARBA00022692"/>
    </source>
</evidence>
<keyword evidence="3 6" id="KW-0812">Transmembrane</keyword>
<comment type="subcellular location">
    <subcellularLocation>
        <location evidence="1">Membrane</location>
        <topology evidence="1">Multi-pass membrane protein</topology>
    </subcellularLocation>
</comment>
<evidence type="ECO:0000256" key="1">
    <source>
        <dbReference type="ARBA" id="ARBA00004141"/>
    </source>
</evidence>
<dbReference type="GO" id="GO:0016020">
    <property type="term" value="C:membrane"/>
    <property type="evidence" value="ECO:0007669"/>
    <property type="project" value="UniProtKB-SubCell"/>
</dbReference>
<accession>A0A4R2QMC2</accession>
<feature type="transmembrane region" description="Helical" evidence="6">
    <location>
        <begin position="164"/>
        <end position="185"/>
    </location>
</feature>
<organism evidence="7 8">
    <name type="scientific">Tamaricihabitans halophyticus</name>
    <dbReference type="NCBI Taxonomy" id="1262583"/>
    <lineage>
        <taxon>Bacteria</taxon>
        <taxon>Bacillati</taxon>
        <taxon>Actinomycetota</taxon>
        <taxon>Actinomycetes</taxon>
        <taxon>Pseudonocardiales</taxon>
        <taxon>Pseudonocardiaceae</taxon>
        <taxon>Tamaricihabitans</taxon>
    </lineage>
</organism>
<keyword evidence="5 6" id="KW-0472">Membrane</keyword>
<keyword evidence="4 6" id="KW-1133">Transmembrane helix</keyword>
<dbReference type="GO" id="GO:0022857">
    <property type="term" value="F:transmembrane transporter activity"/>
    <property type="evidence" value="ECO:0007669"/>
    <property type="project" value="InterPro"/>
</dbReference>
<gene>
    <name evidence="7" type="ORF">EV191_10880</name>
</gene>
<keyword evidence="2" id="KW-0813">Transport</keyword>
<protein>
    <submittedName>
        <fullName evidence="7">MFS transporter</fullName>
    </submittedName>
</protein>
<feature type="transmembrane region" description="Helical" evidence="6">
    <location>
        <begin position="40"/>
        <end position="63"/>
    </location>
</feature>
<feature type="transmembrane region" description="Helical" evidence="6">
    <location>
        <begin position="216"/>
        <end position="234"/>
    </location>
</feature>
<dbReference type="AlphaFoldDB" id="A0A4R2QMC2"/>
<feature type="transmembrane region" description="Helical" evidence="6">
    <location>
        <begin position="282"/>
        <end position="302"/>
    </location>
</feature>
<dbReference type="InterPro" id="IPR036259">
    <property type="entry name" value="MFS_trans_sf"/>
</dbReference>
<feature type="transmembrane region" description="Helical" evidence="6">
    <location>
        <begin position="101"/>
        <end position="125"/>
    </location>
</feature>
<evidence type="ECO:0000256" key="4">
    <source>
        <dbReference type="ARBA" id="ARBA00022989"/>
    </source>
</evidence>
<dbReference type="RefSeq" id="WP_243659045.1">
    <property type="nucleotide sequence ID" value="NZ_SLXQ01000008.1"/>
</dbReference>
<evidence type="ECO:0000313" key="8">
    <source>
        <dbReference type="Proteomes" id="UP000294911"/>
    </source>
</evidence>
<reference evidence="7 8" key="1">
    <citation type="submission" date="2019-03" db="EMBL/GenBank/DDBJ databases">
        <title>Genomic Encyclopedia of Type Strains, Phase IV (KMG-IV): sequencing the most valuable type-strain genomes for metagenomic binning, comparative biology and taxonomic classification.</title>
        <authorList>
            <person name="Goeker M."/>
        </authorList>
    </citation>
    <scope>NUCLEOTIDE SEQUENCE [LARGE SCALE GENOMIC DNA]</scope>
    <source>
        <strain evidence="7 8">DSM 45765</strain>
    </source>
</reference>
<feature type="transmembrane region" description="Helical" evidence="6">
    <location>
        <begin position="12"/>
        <end position="34"/>
    </location>
</feature>
<dbReference type="Pfam" id="PF07690">
    <property type="entry name" value="MFS_1"/>
    <property type="match status" value="1"/>
</dbReference>